<evidence type="ECO:0000313" key="1">
    <source>
        <dbReference type="EMBL" id="QGF20915.1"/>
    </source>
</evidence>
<organism evidence="1 2">
    <name type="scientific">Serratia phage JS26</name>
    <dbReference type="NCBI Taxonomy" id="2315217"/>
    <lineage>
        <taxon>Viruses</taxon>
        <taxon>Duplodnaviria</taxon>
        <taxon>Heunggongvirae</taxon>
        <taxon>Uroviricota</taxon>
        <taxon>Caudoviricetes</taxon>
        <taxon>Casjensviridae</taxon>
        <taxon>Dunedinvirus</taxon>
        <taxon>Dunedinvirus JS26</taxon>
    </lineage>
</organism>
<name>A0A5Q2F3F9_9CAUD</name>
<dbReference type="EMBL" id="MN505213">
    <property type="protein sequence ID" value="QGF20915.1"/>
    <property type="molecule type" value="Genomic_DNA"/>
</dbReference>
<dbReference type="KEGG" id="vg:62682659"/>
<dbReference type="Proteomes" id="UP000345177">
    <property type="component" value="Segment"/>
</dbReference>
<protein>
    <submittedName>
        <fullName evidence="1">Uncharacterized protein</fullName>
    </submittedName>
</protein>
<proteinExistence type="predicted"/>
<dbReference type="GeneID" id="62682659"/>
<sequence>MAKTKNFISMPTTTGDRPAELFARFTYDFSGGGSVRVLVTQLPGFPVVVTEETTRYRMADIDAYQLAAAKGDYVIAAGLVLDALKRKHGVIKILNTIDLAPKYQEPEL</sequence>
<keyword evidence="2" id="KW-1185">Reference proteome</keyword>
<reference evidence="1 2" key="1">
    <citation type="submission" date="2019-09" db="EMBL/GenBank/DDBJ databases">
        <title>Transcriptional response of Serratia to Siphovirus infection.</title>
        <authorList>
            <person name="Malone L.M."/>
            <person name="Fineran P.C."/>
        </authorList>
    </citation>
    <scope>NUCLEOTIDE SEQUENCE [LARGE SCALE GENOMIC DNA]</scope>
</reference>
<accession>A0A5Q2F3F9</accession>
<evidence type="ECO:0000313" key="2">
    <source>
        <dbReference type="Proteomes" id="UP000345177"/>
    </source>
</evidence>
<dbReference type="RefSeq" id="YP_010000019.1">
    <property type="nucleotide sequence ID" value="NC_053012.1"/>
</dbReference>